<sequence>LVFHPFKDASEARKIESLSNNLNVAFQIAELFICNERCIQAGIGYIPSVIMLLSFSISFIKNCLM</sequence>
<evidence type="ECO:0000313" key="2">
    <source>
        <dbReference type="Proteomes" id="UP000035642"/>
    </source>
</evidence>
<organism evidence="2 3">
    <name type="scientific">Angiostrongylus cantonensis</name>
    <name type="common">Rat lungworm</name>
    <dbReference type="NCBI Taxonomy" id="6313"/>
    <lineage>
        <taxon>Eukaryota</taxon>
        <taxon>Metazoa</taxon>
        <taxon>Ecdysozoa</taxon>
        <taxon>Nematoda</taxon>
        <taxon>Chromadorea</taxon>
        <taxon>Rhabditida</taxon>
        <taxon>Rhabditina</taxon>
        <taxon>Rhabditomorpha</taxon>
        <taxon>Strongyloidea</taxon>
        <taxon>Metastrongylidae</taxon>
        <taxon>Angiostrongylus</taxon>
    </lineage>
</organism>
<feature type="transmembrane region" description="Helical" evidence="1">
    <location>
        <begin position="39"/>
        <end position="60"/>
    </location>
</feature>
<name>A0A0K0DLC5_ANGCA</name>
<protein>
    <submittedName>
        <fullName evidence="3">Odorant receptor</fullName>
    </submittedName>
</protein>
<dbReference type="AlphaFoldDB" id="A0A0K0DLC5"/>
<keyword evidence="1" id="KW-0472">Membrane</keyword>
<accession>A0A0K0DLC5</accession>
<dbReference type="Proteomes" id="UP000035642">
    <property type="component" value="Unassembled WGS sequence"/>
</dbReference>
<evidence type="ECO:0000313" key="3">
    <source>
        <dbReference type="WBParaSite" id="ACAC_0001238701-mRNA-1"/>
    </source>
</evidence>
<keyword evidence="1" id="KW-0812">Transmembrane</keyword>
<reference evidence="2" key="1">
    <citation type="submission" date="2012-09" db="EMBL/GenBank/DDBJ databases">
        <authorList>
            <person name="Martin A.A."/>
        </authorList>
    </citation>
    <scope>NUCLEOTIDE SEQUENCE</scope>
</reference>
<evidence type="ECO:0000256" key="1">
    <source>
        <dbReference type="SAM" id="Phobius"/>
    </source>
</evidence>
<keyword evidence="2" id="KW-1185">Reference proteome</keyword>
<keyword evidence="1" id="KW-1133">Transmembrane helix</keyword>
<dbReference type="WBParaSite" id="ACAC_0001238701-mRNA-1">
    <property type="protein sequence ID" value="ACAC_0001238701-mRNA-1"/>
    <property type="gene ID" value="ACAC_0001238701"/>
</dbReference>
<reference evidence="3" key="2">
    <citation type="submission" date="2017-02" db="UniProtKB">
        <authorList>
            <consortium name="WormBaseParasite"/>
        </authorList>
    </citation>
    <scope>IDENTIFICATION</scope>
</reference>
<proteinExistence type="predicted"/>